<accession>A0A3B1CLA8</accession>
<organism evidence="7">
    <name type="scientific">hydrothermal vent metagenome</name>
    <dbReference type="NCBI Taxonomy" id="652676"/>
    <lineage>
        <taxon>unclassified sequences</taxon>
        <taxon>metagenomes</taxon>
        <taxon>ecological metagenomes</taxon>
    </lineage>
</organism>
<evidence type="ECO:0000313" key="7">
    <source>
        <dbReference type="EMBL" id="VAX30939.1"/>
    </source>
</evidence>
<keyword evidence="4 5" id="KW-0472">Membrane</keyword>
<evidence type="ECO:0000256" key="5">
    <source>
        <dbReference type="SAM" id="Phobius"/>
    </source>
</evidence>
<feature type="transmembrane region" description="Helical" evidence="5">
    <location>
        <begin position="16"/>
        <end position="35"/>
    </location>
</feature>
<dbReference type="AlphaFoldDB" id="A0A3B1CLA8"/>
<dbReference type="InterPro" id="IPR051533">
    <property type="entry name" value="WaaL-like"/>
</dbReference>
<evidence type="ECO:0000256" key="3">
    <source>
        <dbReference type="ARBA" id="ARBA00022989"/>
    </source>
</evidence>
<feature type="transmembrane region" description="Helical" evidence="5">
    <location>
        <begin position="132"/>
        <end position="153"/>
    </location>
</feature>
<dbReference type="PANTHER" id="PTHR37422:SF17">
    <property type="entry name" value="O-ANTIGEN LIGASE"/>
    <property type="match status" value="1"/>
</dbReference>
<keyword evidence="3 5" id="KW-1133">Transmembrane helix</keyword>
<comment type="subcellular location">
    <subcellularLocation>
        <location evidence="1">Membrane</location>
        <topology evidence="1">Multi-pass membrane protein</topology>
    </subcellularLocation>
</comment>
<dbReference type="EMBL" id="UOGH01000186">
    <property type="protein sequence ID" value="VAX30939.1"/>
    <property type="molecule type" value="Genomic_DNA"/>
</dbReference>
<evidence type="ECO:0000256" key="4">
    <source>
        <dbReference type="ARBA" id="ARBA00023136"/>
    </source>
</evidence>
<keyword evidence="2 5" id="KW-0812">Transmembrane</keyword>
<dbReference type="GO" id="GO:0016020">
    <property type="term" value="C:membrane"/>
    <property type="evidence" value="ECO:0007669"/>
    <property type="project" value="UniProtKB-SubCell"/>
</dbReference>
<name>A0A3B1CLA8_9ZZZZ</name>
<feature type="transmembrane region" description="Helical" evidence="5">
    <location>
        <begin position="344"/>
        <end position="368"/>
    </location>
</feature>
<feature type="transmembrane region" description="Helical" evidence="5">
    <location>
        <begin position="380"/>
        <end position="398"/>
    </location>
</feature>
<feature type="transmembrane region" description="Helical" evidence="5">
    <location>
        <begin position="199"/>
        <end position="218"/>
    </location>
</feature>
<sequence length="445" mass="49823">MSNPLKERFMKNTSAVHYKLIFAVLLLFGLSLPLSKSVNSALIGLVYLYFLAIAFFYSDFRKGIAGSINQPLTIPIFLYVLVSVLGLFISEDLLEGVRRVKTISNLLLIYIMVSTLMDLDKDTSSRFRRGEQLLLALLSGLFILDLIGFFTFFGIIGEDAYRLPLTPLSVHHIWFANLNAVGLYTAASLLLFSSYRRFPFLKIFIASFILIGSFSILLSTSRTAWLGMVVVVPLFAFFLFKKKKHFLISMLFMCGAALLLYLFNSTVHHRIDQIFSDISGFYSDSATVTSVGGRFMMWKASWKMFLSNPLFGVGTGDYIATVNRYVASGEFPGYLLEFNQPHNIFIFALATNGLFGLAAVLYLFYCIVRLSKGLLKSGSADRLFGFVALPVAVHFMVAGLADSLLHIHVLLCTFAFVLGVCVRRSNSGEEMKAGKMLKLNWICRK</sequence>
<reference evidence="7" key="1">
    <citation type="submission" date="2018-06" db="EMBL/GenBank/DDBJ databases">
        <authorList>
            <person name="Zhirakovskaya E."/>
        </authorList>
    </citation>
    <scope>NUCLEOTIDE SEQUENCE</scope>
</reference>
<dbReference type="Pfam" id="PF04932">
    <property type="entry name" value="Wzy_C"/>
    <property type="match status" value="1"/>
</dbReference>
<feature type="transmembrane region" description="Helical" evidence="5">
    <location>
        <begin position="404"/>
        <end position="422"/>
    </location>
</feature>
<evidence type="ECO:0000256" key="1">
    <source>
        <dbReference type="ARBA" id="ARBA00004141"/>
    </source>
</evidence>
<feature type="transmembrane region" description="Helical" evidence="5">
    <location>
        <begin position="247"/>
        <end position="263"/>
    </location>
</feature>
<protein>
    <recommendedName>
        <fullName evidence="6">O-antigen ligase-related domain-containing protein</fullName>
    </recommendedName>
</protein>
<feature type="transmembrane region" description="Helical" evidence="5">
    <location>
        <begin position="173"/>
        <end position="192"/>
    </location>
</feature>
<evidence type="ECO:0000256" key="2">
    <source>
        <dbReference type="ARBA" id="ARBA00022692"/>
    </source>
</evidence>
<dbReference type="InterPro" id="IPR007016">
    <property type="entry name" value="O-antigen_ligase-rel_domated"/>
</dbReference>
<feature type="domain" description="O-antigen ligase-related" evidence="6">
    <location>
        <begin position="209"/>
        <end position="360"/>
    </location>
</feature>
<feature type="transmembrane region" description="Helical" evidence="5">
    <location>
        <begin position="72"/>
        <end position="90"/>
    </location>
</feature>
<gene>
    <name evidence="7" type="ORF">MNBD_NITROSPIRAE02-434</name>
</gene>
<proteinExistence type="predicted"/>
<evidence type="ECO:0000259" key="6">
    <source>
        <dbReference type="Pfam" id="PF04932"/>
    </source>
</evidence>
<feature type="transmembrane region" description="Helical" evidence="5">
    <location>
        <begin position="41"/>
        <end position="60"/>
    </location>
</feature>
<feature type="transmembrane region" description="Helical" evidence="5">
    <location>
        <begin position="224"/>
        <end position="240"/>
    </location>
</feature>
<dbReference type="PANTHER" id="PTHR37422">
    <property type="entry name" value="TEICHURONIC ACID BIOSYNTHESIS PROTEIN TUAE"/>
    <property type="match status" value="1"/>
</dbReference>